<dbReference type="PROSITE" id="PS50013">
    <property type="entry name" value="CHROMO_2"/>
    <property type="match status" value="1"/>
</dbReference>
<organism evidence="3 4">
    <name type="scientific">Ascobolus immersus RN42</name>
    <dbReference type="NCBI Taxonomy" id="1160509"/>
    <lineage>
        <taxon>Eukaryota</taxon>
        <taxon>Fungi</taxon>
        <taxon>Dikarya</taxon>
        <taxon>Ascomycota</taxon>
        <taxon>Pezizomycotina</taxon>
        <taxon>Pezizomycetes</taxon>
        <taxon>Pezizales</taxon>
        <taxon>Ascobolaceae</taxon>
        <taxon>Ascobolus</taxon>
    </lineage>
</organism>
<gene>
    <name evidence="3" type="ORF">BJ508DRAFT_333936</name>
</gene>
<evidence type="ECO:0000256" key="1">
    <source>
        <dbReference type="ARBA" id="ARBA00011353"/>
    </source>
</evidence>
<dbReference type="AlphaFoldDB" id="A0A3N4HM92"/>
<evidence type="ECO:0000313" key="4">
    <source>
        <dbReference type="Proteomes" id="UP000275078"/>
    </source>
</evidence>
<accession>A0A3N4HM92</accession>
<keyword evidence="4" id="KW-1185">Reference proteome</keyword>
<proteinExistence type="predicted"/>
<dbReference type="Proteomes" id="UP000275078">
    <property type="component" value="Unassembled WGS sequence"/>
</dbReference>
<dbReference type="CDD" id="cd00024">
    <property type="entry name" value="CD_CSD"/>
    <property type="match status" value="1"/>
</dbReference>
<evidence type="ECO:0000313" key="3">
    <source>
        <dbReference type="EMBL" id="RPA73628.1"/>
    </source>
</evidence>
<dbReference type="SUPFAM" id="SSF54160">
    <property type="entry name" value="Chromo domain-like"/>
    <property type="match status" value="1"/>
</dbReference>
<dbReference type="InterPro" id="IPR023780">
    <property type="entry name" value="Chromo_domain"/>
</dbReference>
<protein>
    <recommendedName>
        <fullName evidence="2">Chromo domain-containing protein</fullName>
    </recommendedName>
</protein>
<dbReference type="SMART" id="SM00298">
    <property type="entry name" value="CHROMO"/>
    <property type="match status" value="1"/>
</dbReference>
<evidence type="ECO:0000259" key="2">
    <source>
        <dbReference type="PROSITE" id="PS50013"/>
    </source>
</evidence>
<dbReference type="InterPro" id="IPR000953">
    <property type="entry name" value="Chromo/chromo_shadow_dom"/>
</dbReference>
<dbReference type="GO" id="GO:0006338">
    <property type="term" value="P:chromatin remodeling"/>
    <property type="evidence" value="ECO:0007669"/>
    <property type="project" value="UniProtKB-ARBA"/>
</dbReference>
<comment type="subunit">
    <text evidence="1">Component of the NuA4 histone acetyltransferase complex.</text>
</comment>
<dbReference type="EMBL" id="ML119815">
    <property type="protein sequence ID" value="RPA73628.1"/>
    <property type="molecule type" value="Genomic_DNA"/>
</dbReference>
<dbReference type="InterPro" id="IPR016197">
    <property type="entry name" value="Chromo-like_dom_sf"/>
</dbReference>
<sequence>MDAVASTSGHGRWHSVTGTTERIQAAGSNSNIYHPLKILKGLPVFEIDHIVKHQYKKHPRTKKSRMEFLIHWKDQPTAAESWEPLHSLRATAKDALRDYYTTQGWKIPKYMTTTDDITEEEVHAMEEIWSRQGDQLDDWQQLSRDVGLLLEEGITMEDHWLGAGREGCDVGIGSESRYKGANEPLWLGR</sequence>
<feature type="domain" description="Chromo" evidence="2">
    <location>
        <begin position="45"/>
        <end position="100"/>
    </location>
</feature>
<dbReference type="Pfam" id="PF00385">
    <property type="entry name" value="Chromo"/>
    <property type="match status" value="1"/>
</dbReference>
<reference evidence="3 4" key="1">
    <citation type="journal article" date="2018" name="Nat. Ecol. Evol.">
        <title>Pezizomycetes genomes reveal the molecular basis of ectomycorrhizal truffle lifestyle.</title>
        <authorList>
            <person name="Murat C."/>
            <person name="Payen T."/>
            <person name="Noel B."/>
            <person name="Kuo A."/>
            <person name="Morin E."/>
            <person name="Chen J."/>
            <person name="Kohler A."/>
            <person name="Krizsan K."/>
            <person name="Balestrini R."/>
            <person name="Da Silva C."/>
            <person name="Montanini B."/>
            <person name="Hainaut M."/>
            <person name="Levati E."/>
            <person name="Barry K.W."/>
            <person name="Belfiori B."/>
            <person name="Cichocki N."/>
            <person name="Clum A."/>
            <person name="Dockter R.B."/>
            <person name="Fauchery L."/>
            <person name="Guy J."/>
            <person name="Iotti M."/>
            <person name="Le Tacon F."/>
            <person name="Lindquist E.A."/>
            <person name="Lipzen A."/>
            <person name="Malagnac F."/>
            <person name="Mello A."/>
            <person name="Molinier V."/>
            <person name="Miyauchi S."/>
            <person name="Poulain J."/>
            <person name="Riccioni C."/>
            <person name="Rubini A."/>
            <person name="Sitrit Y."/>
            <person name="Splivallo R."/>
            <person name="Traeger S."/>
            <person name="Wang M."/>
            <person name="Zifcakova L."/>
            <person name="Wipf D."/>
            <person name="Zambonelli A."/>
            <person name="Paolocci F."/>
            <person name="Nowrousian M."/>
            <person name="Ottonello S."/>
            <person name="Baldrian P."/>
            <person name="Spatafora J.W."/>
            <person name="Henrissat B."/>
            <person name="Nagy L.G."/>
            <person name="Aury J.M."/>
            <person name="Wincker P."/>
            <person name="Grigoriev I.V."/>
            <person name="Bonfante P."/>
            <person name="Martin F.M."/>
        </authorList>
    </citation>
    <scope>NUCLEOTIDE SEQUENCE [LARGE SCALE GENOMIC DNA]</scope>
    <source>
        <strain evidence="3 4">RN42</strain>
    </source>
</reference>
<name>A0A3N4HM92_ASCIM</name>
<dbReference type="Gene3D" id="2.40.50.40">
    <property type="match status" value="1"/>
</dbReference>